<gene>
    <name evidence="1" type="ORF">MNB_SV-10-98</name>
</gene>
<name>A0A1W1C7R7_9ZZZZ</name>
<evidence type="ECO:0000313" key="1">
    <source>
        <dbReference type="EMBL" id="SFV61898.1"/>
    </source>
</evidence>
<dbReference type="InterPro" id="IPR010982">
    <property type="entry name" value="Lambda_DNA-bd_dom_sf"/>
</dbReference>
<proteinExistence type="predicted"/>
<dbReference type="InterPro" id="IPR001387">
    <property type="entry name" value="Cro/C1-type_HTH"/>
</dbReference>
<protein>
    <recommendedName>
        <fullName evidence="2">HTH cro/C1-type domain-containing protein</fullName>
    </recommendedName>
</protein>
<accession>A0A1W1C7R7</accession>
<dbReference type="CDD" id="cd00093">
    <property type="entry name" value="HTH_XRE"/>
    <property type="match status" value="1"/>
</dbReference>
<organism evidence="1">
    <name type="scientific">hydrothermal vent metagenome</name>
    <dbReference type="NCBI Taxonomy" id="652676"/>
    <lineage>
        <taxon>unclassified sequences</taxon>
        <taxon>metagenomes</taxon>
        <taxon>ecological metagenomes</taxon>
    </lineage>
</organism>
<sequence length="308" mass="35697">MYFSDYIRNCREKCQITQEKMVKDLYDFDFGNFAGLDTTTLSKWERGISKPKIARQAGVIRYFQKLTGNALPCLEHCSIAEAEKMISKSGMEHMVGKSRHLILNFPSAMMQSSEITVHQLRHSKIMDDIIDINMDLDRDFNRNSTGLSRETFKRWALHPGSAFYVCEYKEQFFGLLFSLRLKQNVFQELMRFKKEERTLDANDFAAYNEEGDSYVTSFFALNEKAAALLFVRYFAYLIANQNRIAEVGAATMMEDGKKLIENMHLTRYSSAEIKPGIKMYTYRETLSRLLAQENVVKMILSNRESPGK</sequence>
<dbReference type="EMBL" id="FPHL01000027">
    <property type="protein sequence ID" value="SFV61898.1"/>
    <property type="molecule type" value="Genomic_DNA"/>
</dbReference>
<dbReference type="Gene3D" id="1.10.260.40">
    <property type="entry name" value="lambda repressor-like DNA-binding domains"/>
    <property type="match status" value="1"/>
</dbReference>
<dbReference type="AlphaFoldDB" id="A0A1W1C7R7"/>
<reference evidence="1" key="1">
    <citation type="submission" date="2016-10" db="EMBL/GenBank/DDBJ databases">
        <authorList>
            <person name="de Groot N.N."/>
        </authorList>
    </citation>
    <scope>NUCLEOTIDE SEQUENCE</scope>
</reference>
<evidence type="ECO:0008006" key="2">
    <source>
        <dbReference type="Google" id="ProtNLM"/>
    </source>
</evidence>
<dbReference type="GO" id="GO:0003677">
    <property type="term" value="F:DNA binding"/>
    <property type="evidence" value="ECO:0007669"/>
    <property type="project" value="InterPro"/>
</dbReference>